<organism evidence="1 2">
    <name type="scientific">Thelohanellus kitauei</name>
    <name type="common">Myxosporean</name>
    <dbReference type="NCBI Taxonomy" id="669202"/>
    <lineage>
        <taxon>Eukaryota</taxon>
        <taxon>Metazoa</taxon>
        <taxon>Cnidaria</taxon>
        <taxon>Myxozoa</taxon>
        <taxon>Myxosporea</taxon>
        <taxon>Bivalvulida</taxon>
        <taxon>Platysporina</taxon>
        <taxon>Myxobolidae</taxon>
        <taxon>Thelohanellus</taxon>
    </lineage>
</organism>
<name>A0A0C2JS75_THEKT</name>
<proteinExistence type="predicted"/>
<evidence type="ECO:0000313" key="2">
    <source>
        <dbReference type="Proteomes" id="UP000031668"/>
    </source>
</evidence>
<gene>
    <name evidence="1" type="ORF">RF11_01116</name>
</gene>
<reference evidence="1 2" key="1">
    <citation type="journal article" date="2014" name="Genome Biol. Evol.">
        <title>The genome of the myxosporean Thelohanellus kitauei shows adaptations to nutrient acquisition within its fish host.</title>
        <authorList>
            <person name="Yang Y."/>
            <person name="Xiong J."/>
            <person name="Zhou Z."/>
            <person name="Huo F."/>
            <person name="Miao W."/>
            <person name="Ran C."/>
            <person name="Liu Y."/>
            <person name="Zhang J."/>
            <person name="Feng J."/>
            <person name="Wang M."/>
            <person name="Wang M."/>
            <person name="Wang L."/>
            <person name="Yao B."/>
        </authorList>
    </citation>
    <scope>NUCLEOTIDE SEQUENCE [LARGE SCALE GENOMIC DNA]</scope>
    <source>
        <strain evidence="1">Wuqing</strain>
    </source>
</reference>
<dbReference type="AlphaFoldDB" id="A0A0C2JS75"/>
<dbReference type="EMBL" id="JWZT01001311">
    <property type="protein sequence ID" value="KII72273.1"/>
    <property type="molecule type" value="Genomic_DNA"/>
</dbReference>
<keyword evidence="2" id="KW-1185">Reference proteome</keyword>
<dbReference type="Proteomes" id="UP000031668">
    <property type="component" value="Unassembled WGS sequence"/>
</dbReference>
<sequence>MSVQKCTGHVCRPLAESKKQQLIEEDIDCADIQEAKKVEVQFYALPDKIKNEWLLNRNIRLPMVSVIFGAPDSTLFLEYDLHHNNKTRPHNSCKNVESWLRETPSIRFVFAFV</sequence>
<protein>
    <submittedName>
        <fullName evidence="1">Uncharacterized protein</fullName>
    </submittedName>
</protein>
<accession>A0A0C2JS75</accession>
<comment type="caution">
    <text evidence="1">The sequence shown here is derived from an EMBL/GenBank/DDBJ whole genome shotgun (WGS) entry which is preliminary data.</text>
</comment>
<evidence type="ECO:0000313" key="1">
    <source>
        <dbReference type="EMBL" id="KII72273.1"/>
    </source>
</evidence>